<organism evidence="2 3">
    <name type="scientific">Malus baccata</name>
    <name type="common">Siberian crab apple</name>
    <name type="synonym">Pyrus baccata</name>
    <dbReference type="NCBI Taxonomy" id="106549"/>
    <lineage>
        <taxon>Eukaryota</taxon>
        <taxon>Viridiplantae</taxon>
        <taxon>Streptophyta</taxon>
        <taxon>Embryophyta</taxon>
        <taxon>Tracheophyta</taxon>
        <taxon>Spermatophyta</taxon>
        <taxon>Magnoliopsida</taxon>
        <taxon>eudicotyledons</taxon>
        <taxon>Gunneridae</taxon>
        <taxon>Pentapetalae</taxon>
        <taxon>rosids</taxon>
        <taxon>fabids</taxon>
        <taxon>Rosales</taxon>
        <taxon>Rosaceae</taxon>
        <taxon>Amygdaloideae</taxon>
        <taxon>Maleae</taxon>
        <taxon>Malus</taxon>
    </lineage>
</organism>
<evidence type="ECO:0000313" key="3">
    <source>
        <dbReference type="Proteomes" id="UP000315295"/>
    </source>
</evidence>
<comment type="caution">
    <text evidence="2">The sequence shown here is derived from an EMBL/GenBank/DDBJ whole genome shotgun (WGS) entry which is preliminary data.</text>
</comment>
<dbReference type="GO" id="GO:0004672">
    <property type="term" value="F:protein kinase activity"/>
    <property type="evidence" value="ECO:0007669"/>
    <property type="project" value="InterPro"/>
</dbReference>
<dbReference type="AlphaFoldDB" id="A0A540KML7"/>
<dbReference type="Proteomes" id="UP000315295">
    <property type="component" value="Unassembled WGS sequence"/>
</dbReference>
<dbReference type="PANTHER" id="PTHR45631">
    <property type="entry name" value="OS07G0107800 PROTEIN-RELATED"/>
    <property type="match status" value="1"/>
</dbReference>
<evidence type="ECO:0000259" key="1">
    <source>
        <dbReference type="PROSITE" id="PS50011"/>
    </source>
</evidence>
<dbReference type="STRING" id="106549.A0A540KML7"/>
<evidence type="ECO:0000313" key="2">
    <source>
        <dbReference type="EMBL" id="TQD75463.1"/>
    </source>
</evidence>
<sequence>MKSQFTCDEVLKITENFQTEIGKRGFGIVYHGYLEDVTQVAVKLLSPSSTQGARELQTEVELLMKIHHRNLDSFIGYCVDTDYLVLILHTSTFLKET</sequence>
<accession>A0A540KML7</accession>
<name>A0A540KML7_MALBA</name>
<feature type="domain" description="Protein kinase" evidence="1">
    <location>
        <begin position="15"/>
        <end position="97"/>
    </location>
</feature>
<keyword evidence="3" id="KW-1185">Reference proteome</keyword>
<dbReference type="InterPro" id="IPR011009">
    <property type="entry name" value="Kinase-like_dom_sf"/>
</dbReference>
<dbReference type="SUPFAM" id="SSF56112">
    <property type="entry name" value="Protein kinase-like (PK-like)"/>
    <property type="match status" value="1"/>
</dbReference>
<dbReference type="InterPro" id="IPR000719">
    <property type="entry name" value="Prot_kinase_dom"/>
</dbReference>
<dbReference type="Pfam" id="PF07714">
    <property type="entry name" value="PK_Tyr_Ser-Thr"/>
    <property type="match status" value="1"/>
</dbReference>
<reference evidence="2 3" key="1">
    <citation type="journal article" date="2019" name="G3 (Bethesda)">
        <title>Sequencing of a Wild Apple (Malus baccata) Genome Unravels the Differences Between Cultivated and Wild Apple Species Regarding Disease Resistance and Cold Tolerance.</title>
        <authorList>
            <person name="Chen X."/>
        </authorList>
    </citation>
    <scope>NUCLEOTIDE SEQUENCE [LARGE SCALE GENOMIC DNA]</scope>
    <source>
        <strain evidence="3">cv. Shandingzi</strain>
        <tissue evidence="2">Leaves</tissue>
    </source>
</reference>
<dbReference type="PROSITE" id="PS50011">
    <property type="entry name" value="PROTEIN_KINASE_DOM"/>
    <property type="match status" value="1"/>
</dbReference>
<protein>
    <recommendedName>
        <fullName evidence="1">Protein kinase domain-containing protein</fullName>
    </recommendedName>
</protein>
<gene>
    <name evidence="2" type="ORF">C1H46_038999</name>
</gene>
<dbReference type="Gene3D" id="3.30.200.20">
    <property type="entry name" value="Phosphorylase Kinase, domain 1"/>
    <property type="match status" value="1"/>
</dbReference>
<dbReference type="PANTHER" id="PTHR45631:SF143">
    <property type="entry name" value="LEUCINE-RICH REPEAT PROTEIN KINASE"/>
    <property type="match status" value="1"/>
</dbReference>
<dbReference type="EMBL" id="VIEB01001096">
    <property type="protein sequence ID" value="TQD75463.1"/>
    <property type="molecule type" value="Genomic_DNA"/>
</dbReference>
<dbReference type="GO" id="GO:0005524">
    <property type="term" value="F:ATP binding"/>
    <property type="evidence" value="ECO:0007669"/>
    <property type="project" value="InterPro"/>
</dbReference>
<dbReference type="InterPro" id="IPR001245">
    <property type="entry name" value="Ser-Thr/Tyr_kinase_cat_dom"/>
</dbReference>
<proteinExistence type="predicted"/>